<dbReference type="PANTHER" id="PTHR43297:SF7">
    <property type="entry name" value="D,D-DIPEPTIDE TRANSPORT ATP-BINDING PROTEIN DDPD-RELATED"/>
    <property type="match status" value="1"/>
</dbReference>
<comment type="caution">
    <text evidence="9">The sequence shown here is derived from an EMBL/GenBank/DDBJ whole genome shotgun (WGS) entry which is preliminary data.</text>
</comment>
<protein>
    <submittedName>
        <fullName evidence="9">ABC transporter ATP-binding protein</fullName>
    </submittedName>
</protein>
<evidence type="ECO:0000256" key="2">
    <source>
        <dbReference type="ARBA" id="ARBA00005417"/>
    </source>
</evidence>
<accession>A0ABW9G951</accession>
<dbReference type="InterPro" id="IPR013563">
    <property type="entry name" value="Oligopep_ABC_C"/>
</dbReference>
<comment type="subcellular location">
    <subcellularLocation>
        <location evidence="1">Cell inner membrane</location>
        <topology evidence="1">Peripheral membrane protein</topology>
    </subcellularLocation>
</comment>
<dbReference type="SUPFAM" id="SSF52540">
    <property type="entry name" value="P-loop containing nucleoside triphosphate hydrolases"/>
    <property type="match status" value="1"/>
</dbReference>
<name>A0ABW9G951_9GAMM</name>
<keyword evidence="5" id="KW-0547">Nucleotide-binding</keyword>
<feature type="domain" description="ABC transporter" evidence="8">
    <location>
        <begin position="7"/>
        <end position="254"/>
    </location>
</feature>
<keyword evidence="7" id="KW-0472">Membrane</keyword>
<evidence type="ECO:0000256" key="5">
    <source>
        <dbReference type="ARBA" id="ARBA00022741"/>
    </source>
</evidence>
<evidence type="ECO:0000259" key="8">
    <source>
        <dbReference type="PROSITE" id="PS50893"/>
    </source>
</evidence>
<evidence type="ECO:0000313" key="10">
    <source>
        <dbReference type="Proteomes" id="UP001629953"/>
    </source>
</evidence>
<evidence type="ECO:0000256" key="3">
    <source>
        <dbReference type="ARBA" id="ARBA00022448"/>
    </source>
</evidence>
<dbReference type="CDD" id="cd03257">
    <property type="entry name" value="ABC_NikE_OppD_transporters"/>
    <property type="match status" value="1"/>
</dbReference>
<evidence type="ECO:0000256" key="1">
    <source>
        <dbReference type="ARBA" id="ARBA00004417"/>
    </source>
</evidence>
<dbReference type="Gene3D" id="3.40.50.300">
    <property type="entry name" value="P-loop containing nucleotide triphosphate hydrolases"/>
    <property type="match status" value="1"/>
</dbReference>
<evidence type="ECO:0000313" key="9">
    <source>
        <dbReference type="EMBL" id="MFM2486206.1"/>
    </source>
</evidence>
<keyword evidence="4" id="KW-1003">Cell membrane</keyword>
<dbReference type="InterPro" id="IPR017871">
    <property type="entry name" value="ABC_transporter-like_CS"/>
</dbReference>
<evidence type="ECO:0000256" key="4">
    <source>
        <dbReference type="ARBA" id="ARBA00022475"/>
    </source>
</evidence>
<dbReference type="PROSITE" id="PS00211">
    <property type="entry name" value="ABC_TRANSPORTER_1"/>
    <property type="match status" value="1"/>
</dbReference>
<evidence type="ECO:0000256" key="6">
    <source>
        <dbReference type="ARBA" id="ARBA00022840"/>
    </source>
</evidence>
<dbReference type="GO" id="GO:0005524">
    <property type="term" value="F:ATP binding"/>
    <property type="evidence" value="ECO:0007669"/>
    <property type="project" value="UniProtKB-KW"/>
</dbReference>
<dbReference type="InterPro" id="IPR050388">
    <property type="entry name" value="ABC_Ni/Peptide_Import"/>
</dbReference>
<dbReference type="InterPro" id="IPR003593">
    <property type="entry name" value="AAA+_ATPase"/>
</dbReference>
<dbReference type="PANTHER" id="PTHR43297">
    <property type="entry name" value="OLIGOPEPTIDE TRANSPORT ATP-BINDING PROTEIN APPD"/>
    <property type="match status" value="1"/>
</dbReference>
<dbReference type="NCBIfam" id="TIGR01727">
    <property type="entry name" value="oligo_HPY"/>
    <property type="match status" value="1"/>
</dbReference>
<dbReference type="Pfam" id="PF00005">
    <property type="entry name" value="ABC_tran"/>
    <property type="match status" value="1"/>
</dbReference>
<dbReference type="Proteomes" id="UP001629953">
    <property type="component" value="Unassembled WGS sequence"/>
</dbReference>
<dbReference type="RefSeq" id="WP_408624492.1">
    <property type="nucleotide sequence ID" value="NZ_JBEQCT010000007.1"/>
</dbReference>
<dbReference type="EMBL" id="JBEQCT010000007">
    <property type="protein sequence ID" value="MFM2486206.1"/>
    <property type="molecule type" value="Genomic_DNA"/>
</dbReference>
<gene>
    <name evidence="9" type="ORF">ABUE30_14235</name>
</gene>
<proteinExistence type="inferred from homology"/>
<dbReference type="SMART" id="SM00382">
    <property type="entry name" value="AAA"/>
    <property type="match status" value="1"/>
</dbReference>
<evidence type="ECO:0000256" key="7">
    <source>
        <dbReference type="ARBA" id="ARBA00023136"/>
    </source>
</evidence>
<reference evidence="9 10" key="1">
    <citation type="journal article" date="2013" name="Int. J. Syst. Evol. Microbiol.">
        <title>Celerinatantimonas yamalensis sp. nov., a cold-adapted diazotrophic bacterium from a cold permafrost brine.</title>
        <authorList>
            <person name="Shcherbakova V."/>
            <person name="Chuvilskaya N."/>
            <person name="Rivkina E."/>
            <person name="Demidov N."/>
            <person name="Uchaeva V."/>
            <person name="Suetin S."/>
            <person name="Suzina N."/>
            <person name="Gilichinsky D."/>
        </authorList>
    </citation>
    <scope>NUCLEOTIDE SEQUENCE [LARGE SCALE GENOMIC DNA]</scope>
    <source>
        <strain evidence="9 10">C7</strain>
    </source>
</reference>
<organism evidence="9 10">
    <name type="scientific">Celerinatantimonas yamalensis</name>
    <dbReference type="NCBI Taxonomy" id="559956"/>
    <lineage>
        <taxon>Bacteria</taxon>
        <taxon>Pseudomonadati</taxon>
        <taxon>Pseudomonadota</taxon>
        <taxon>Gammaproteobacteria</taxon>
        <taxon>Celerinatantimonadaceae</taxon>
        <taxon>Celerinatantimonas</taxon>
    </lineage>
</organism>
<dbReference type="InterPro" id="IPR003439">
    <property type="entry name" value="ABC_transporter-like_ATP-bd"/>
</dbReference>
<dbReference type="PROSITE" id="PS50893">
    <property type="entry name" value="ABC_TRANSPORTER_2"/>
    <property type="match status" value="1"/>
</dbReference>
<dbReference type="Pfam" id="PF08352">
    <property type="entry name" value="oligo_HPY"/>
    <property type="match status" value="1"/>
</dbReference>
<dbReference type="InterPro" id="IPR027417">
    <property type="entry name" value="P-loop_NTPase"/>
</dbReference>
<sequence length="329" mass="36104">MDTILEIKNFSIEFETPEGQVLAVSNMNVALKKGQSLGVVGESGSGKTQTFLALMGLLAKNGRCSGQASFYGHDLLQMSVEQLNQIRGVKMSMIFQDPMTSLNPYLRVSRQMTEVLIEHKNYNKKDALEKAIHMLDLVGIPDPSRRIHMYSHEFSGGMRQRVMIAMALLCEPDLLIADEPTTALDVTIQAQILELLDELKQKLGMSIVIITHDLGVVAGLCDQVMVMYGGRVAEHGDVQQIFYHPQHPYTQGLLQSMPSLVSELDQALYSIPGHPPNLQSLPAGCAFNPRCAKCIDACSQTQPELLAVASGTMVACHHVHTPHVAENLS</sequence>
<comment type="similarity">
    <text evidence="2">Belongs to the ABC transporter superfamily.</text>
</comment>
<keyword evidence="6 9" id="KW-0067">ATP-binding</keyword>
<keyword evidence="3" id="KW-0813">Transport</keyword>
<keyword evidence="10" id="KW-1185">Reference proteome</keyword>